<reference evidence="1 2" key="1">
    <citation type="submission" date="2018-02" db="EMBL/GenBank/DDBJ databases">
        <title>Genome sequence of the basidiomycete white-rot fungus Phlebia centrifuga.</title>
        <authorList>
            <person name="Granchi Z."/>
            <person name="Peng M."/>
            <person name="de Vries R.P."/>
            <person name="Hilden K."/>
            <person name="Makela M.R."/>
            <person name="Grigoriev I."/>
            <person name="Riley R."/>
        </authorList>
    </citation>
    <scope>NUCLEOTIDE SEQUENCE [LARGE SCALE GENOMIC DNA]</scope>
    <source>
        <strain evidence="1 2">FBCC195</strain>
    </source>
</reference>
<gene>
    <name evidence="1" type="ORF">PHLCEN_2v2552</name>
</gene>
<dbReference type="InterPro" id="IPR013954">
    <property type="entry name" value="PNK3P"/>
</dbReference>
<dbReference type="GO" id="GO:0006281">
    <property type="term" value="P:DNA repair"/>
    <property type="evidence" value="ECO:0007669"/>
    <property type="project" value="TreeGrafter"/>
</dbReference>
<dbReference type="InterPro" id="IPR036412">
    <property type="entry name" value="HAD-like_sf"/>
</dbReference>
<dbReference type="SUPFAM" id="SSF56784">
    <property type="entry name" value="HAD-like"/>
    <property type="match status" value="1"/>
</dbReference>
<dbReference type="InterPro" id="IPR023214">
    <property type="entry name" value="HAD_sf"/>
</dbReference>
<dbReference type="GO" id="GO:0003690">
    <property type="term" value="F:double-stranded DNA binding"/>
    <property type="evidence" value="ECO:0007669"/>
    <property type="project" value="TreeGrafter"/>
</dbReference>
<proteinExistence type="predicted"/>
<dbReference type="OrthoDB" id="19045at2759"/>
<dbReference type="PANTHER" id="PTHR12083">
    <property type="entry name" value="BIFUNCTIONAL POLYNUCLEOTIDE PHOSPHATASE/KINASE"/>
    <property type="match status" value="1"/>
</dbReference>
<sequence length="210" mass="23571">MGESSTPQNKTPKLFSIFRKTAPDDSPSTFSWEPPLGPTRTCLYGRNLSPTHSPKVAAFDLDGCLIQSSFVKKAKGSAQAPNFQWWRPGVPNKLREVHQDGLVTFEFSCKPYLTDGRFSIVIITNQALRGSDAIATWKKKIPLIGAASYALMDNRFNRQLSDVPFHILAATARDGYRKPIPGMWYELERIFAEHNVKIGEQSATRRTSRP</sequence>
<dbReference type="EMBL" id="MLYV02000233">
    <property type="protein sequence ID" value="PSS30927.1"/>
    <property type="molecule type" value="Genomic_DNA"/>
</dbReference>
<organism evidence="1 2">
    <name type="scientific">Hermanssonia centrifuga</name>
    <dbReference type="NCBI Taxonomy" id="98765"/>
    <lineage>
        <taxon>Eukaryota</taxon>
        <taxon>Fungi</taxon>
        <taxon>Dikarya</taxon>
        <taxon>Basidiomycota</taxon>
        <taxon>Agaricomycotina</taxon>
        <taxon>Agaricomycetes</taxon>
        <taxon>Polyporales</taxon>
        <taxon>Meruliaceae</taxon>
        <taxon>Hermanssonia</taxon>
    </lineage>
</organism>
<dbReference type="STRING" id="98765.A0A2R6RLM1"/>
<dbReference type="Gene3D" id="3.40.50.1000">
    <property type="entry name" value="HAD superfamily/HAD-like"/>
    <property type="match status" value="1"/>
</dbReference>
<dbReference type="Proteomes" id="UP000186601">
    <property type="component" value="Unassembled WGS sequence"/>
</dbReference>
<name>A0A2R6RLM1_9APHY</name>
<dbReference type="PANTHER" id="PTHR12083:SF9">
    <property type="entry name" value="BIFUNCTIONAL POLYNUCLEOTIDE PHOSPHATASE_KINASE"/>
    <property type="match status" value="1"/>
</dbReference>
<keyword evidence="2" id="KW-1185">Reference proteome</keyword>
<protein>
    <submittedName>
        <fullName evidence="1">Uncharacterized protein</fullName>
    </submittedName>
</protein>
<accession>A0A2R6RLM1</accession>
<evidence type="ECO:0000313" key="1">
    <source>
        <dbReference type="EMBL" id="PSS30927.1"/>
    </source>
</evidence>
<comment type="caution">
    <text evidence="1">The sequence shown here is derived from an EMBL/GenBank/DDBJ whole genome shotgun (WGS) entry which is preliminary data.</text>
</comment>
<dbReference type="AlphaFoldDB" id="A0A2R6RLM1"/>
<evidence type="ECO:0000313" key="2">
    <source>
        <dbReference type="Proteomes" id="UP000186601"/>
    </source>
</evidence>
<dbReference type="GO" id="GO:0046403">
    <property type="term" value="F:polynucleotide 3'-phosphatase activity"/>
    <property type="evidence" value="ECO:0007669"/>
    <property type="project" value="TreeGrafter"/>
</dbReference>
<dbReference type="GO" id="GO:0046404">
    <property type="term" value="F:ATP-dependent polydeoxyribonucleotide 5'-hydroxyl-kinase activity"/>
    <property type="evidence" value="ECO:0007669"/>
    <property type="project" value="TreeGrafter"/>
</dbReference>
<dbReference type="Pfam" id="PF08645">
    <property type="entry name" value="PNK3P"/>
    <property type="match status" value="1"/>
</dbReference>